<reference evidence="1 2" key="1">
    <citation type="journal article" date="2019" name="Appl. Microbiol. Biotechnol.">
        <title>Genome sequence of Isaria javanica and comparative genome analysis insights into family S53 peptidase evolution in fungal entomopathogens.</title>
        <authorList>
            <person name="Lin R."/>
            <person name="Zhang X."/>
            <person name="Xin B."/>
            <person name="Zou M."/>
            <person name="Gao Y."/>
            <person name="Qin F."/>
            <person name="Hu Q."/>
            <person name="Xie B."/>
            <person name="Cheng X."/>
        </authorList>
    </citation>
    <scope>NUCLEOTIDE SEQUENCE [LARGE SCALE GENOMIC DNA]</scope>
    <source>
        <strain evidence="1 2">IJ1G</strain>
    </source>
</reference>
<dbReference type="Proteomes" id="UP000315783">
    <property type="component" value="Unassembled WGS sequence"/>
</dbReference>
<evidence type="ECO:0000313" key="1">
    <source>
        <dbReference type="EMBL" id="TQV93000.1"/>
    </source>
</evidence>
<sequence>MLRKYAHSTVRDLTSSSARVITANRWAYMLRQSPGPRTDHSRYWSHLENTPGSLQCSAITIKTRLIPCAWQPSLCWLRAAYLGNEAPIRLSSTEYSFDYGS</sequence>
<evidence type="ECO:0000313" key="2">
    <source>
        <dbReference type="Proteomes" id="UP000315783"/>
    </source>
</evidence>
<comment type="caution">
    <text evidence="1">The sequence shown here is derived from an EMBL/GenBank/DDBJ whole genome shotgun (WGS) entry which is preliminary data.</text>
</comment>
<keyword evidence="2" id="KW-1185">Reference proteome</keyword>
<gene>
    <name evidence="1" type="ORF">IF1G_08303</name>
</gene>
<organism evidence="1 2">
    <name type="scientific">Cordyceps javanica</name>
    <dbReference type="NCBI Taxonomy" id="43265"/>
    <lineage>
        <taxon>Eukaryota</taxon>
        <taxon>Fungi</taxon>
        <taxon>Dikarya</taxon>
        <taxon>Ascomycota</taxon>
        <taxon>Pezizomycotina</taxon>
        <taxon>Sordariomycetes</taxon>
        <taxon>Hypocreomycetidae</taxon>
        <taxon>Hypocreales</taxon>
        <taxon>Cordycipitaceae</taxon>
        <taxon>Cordyceps</taxon>
    </lineage>
</organism>
<proteinExistence type="predicted"/>
<dbReference type="EMBL" id="SPUK01000013">
    <property type="protein sequence ID" value="TQV93000.1"/>
    <property type="molecule type" value="Genomic_DNA"/>
</dbReference>
<protein>
    <submittedName>
        <fullName evidence="1">Uncharacterized protein</fullName>
    </submittedName>
</protein>
<dbReference type="AlphaFoldDB" id="A0A545UU77"/>
<name>A0A545UU77_9HYPO</name>
<accession>A0A545UU77</accession>